<evidence type="ECO:0000256" key="8">
    <source>
        <dbReference type="SAM" id="SignalP"/>
    </source>
</evidence>
<dbReference type="OrthoDB" id="97893at2"/>
<evidence type="ECO:0000313" key="10">
    <source>
        <dbReference type="EMBL" id="RFU15087.1"/>
    </source>
</evidence>
<dbReference type="InterPro" id="IPR039426">
    <property type="entry name" value="TonB-dep_rcpt-like"/>
</dbReference>
<feature type="chain" id="PRO_5017027141" evidence="8">
    <location>
        <begin position="33"/>
        <end position="1215"/>
    </location>
</feature>
<evidence type="ECO:0000256" key="1">
    <source>
        <dbReference type="ARBA" id="ARBA00004571"/>
    </source>
</evidence>
<proteinExistence type="predicted"/>
<gene>
    <name evidence="10" type="ORF">D0Y96_18265</name>
</gene>
<dbReference type="InterPro" id="IPR057601">
    <property type="entry name" value="Oar-like_b-barrel"/>
</dbReference>
<comment type="subcellular location">
    <subcellularLocation>
        <location evidence="1">Cell outer membrane</location>
        <topology evidence="1">Multi-pass membrane protein</topology>
    </subcellularLocation>
</comment>
<feature type="domain" description="TonB-dependent transporter Oar-like beta-barrel" evidence="9">
    <location>
        <begin position="262"/>
        <end position="1208"/>
    </location>
</feature>
<keyword evidence="4" id="KW-0812">Transmembrane</keyword>
<dbReference type="PANTHER" id="PTHR30069">
    <property type="entry name" value="TONB-DEPENDENT OUTER MEMBRANE RECEPTOR"/>
    <property type="match status" value="1"/>
</dbReference>
<dbReference type="Proteomes" id="UP000264702">
    <property type="component" value="Unassembled WGS sequence"/>
</dbReference>
<dbReference type="InterPro" id="IPR008969">
    <property type="entry name" value="CarboxyPept-like_regulatory"/>
</dbReference>
<dbReference type="Pfam" id="PF13620">
    <property type="entry name" value="CarboxypepD_reg"/>
    <property type="match status" value="1"/>
</dbReference>
<evidence type="ECO:0000256" key="6">
    <source>
        <dbReference type="ARBA" id="ARBA00023136"/>
    </source>
</evidence>
<feature type="signal peptide" evidence="8">
    <location>
        <begin position="1"/>
        <end position="32"/>
    </location>
</feature>
<keyword evidence="10" id="KW-0675">Receptor</keyword>
<dbReference type="Pfam" id="PF25183">
    <property type="entry name" value="OMP_b-brl_4"/>
    <property type="match status" value="1"/>
</dbReference>
<dbReference type="InterPro" id="IPR036942">
    <property type="entry name" value="Beta-barrel_TonB_sf"/>
</dbReference>
<dbReference type="GO" id="GO:0044718">
    <property type="term" value="P:siderophore transmembrane transport"/>
    <property type="evidence" value="ECO:0007669"/>
    <property type="project" value="TreeGrafter"/>
</dbReference>
<dbReference type="PANTHER" id="PTHR30069:SF29">
    <property type="entry name" value="HEMOGLOBIN AND HEMOGLOBIN-HAPTOGLOBIN-BINDING PROTEIN 1-RELATED"/>
    <property type="match status" value="1"/>
</dbReference>
<dbReference type="AlphaFoldDB" id="A0A372IJJ8"/>
<keyword evidence="3" id="KW-1134">Transmembrane beta strand</keyword>
<dbReference type="SUPFAM" id="SSF49464">
    <property type="entry name" value="Carboxypeptidase regulatory domain-like"/>
    <property type="match status" value="1"/>
</dbReference>
<evidence type="ECO:0000256" key="5">
    <source>
        <dbReference type="ARBA" id="ARBA00022729"/>
    </source>
</evidence>
<keyword evidence="5 8" id="KW-0732">Signal</keyword>
<dbReference type="GO" id="GO:0015344">
    <property type="term" value="F:siderophore uptake transmembrane transporter activity"/>
    <property type="evidence" value="ECO:0007669"/>
    <property type="project" value="TreeGrafter"/>
</dbReference>
<protein>
    <submittedName>
        <fullName evidence="10">TonB-dependent receptor</fullName>
    </submittedName>
</protein>
<evidence type="ECO:0000256" key="2">
    <source>
        <dbReference type="ARBA" id="ARBA00022448"/>
    </source>
</evidence>
<dbReference type="RefSeq" id="WP_117302863.1">
    <property type="nucleotide sequence ID" value="NZ_QVQT02000007.1"/>
</dbReference>
<keyword evidence="2" id="KW-0813">Transport</keyword>
<organism evidence="10 11">
    <name type="scientific">Paracidobacterium acidisoli</name>
    <dbReference type="NCBI Taxonomy" id="2303751"/>
    <lineage>
        <taxon>Bacteria</taxon>
        <taxon>Pseudomonadati</taxon>
        <taxon>Acidobacteriota</taxon>
        <taxon>Terriglobia</taxon>
        <taxon>Terriglobales</taxon>
        <taxon>Acidobacteriaceae</taxon>
        <taxon>Paracidobacterium</taxon>
    </lineage>
</organism>
<dbReference type="EMBL" id="QVQT01000007">
    <property type="protein sequence ID" value="RFU15087.1"/>
    <property type="molecule type" value="Genomic_DNA"/>
</dbReference>
<dbReference type="Gene3D" id="2.40.170.20">
    <property type="entry name" value="TonB-dependent receptor, beta-barrel domain"/>
    <property type="match status" value="1"/>
</dbReference>
<sequence length="1215" mass="131987">MQAFSRTFAGWPRRVALFCVLIFSLYSVSASAQEYRASVTGTVADQTGAAVPSAKVTLHNQATGVEAIVKSDAGGDYALNYIDPGTYVLSVDASGFQHWEMRDLKLDTAQEVKVNVTLKVSGTSANITVVSGEDAVLETANADVSQLFDKKDMSELPLADSNPVMVLRLLGGGVWTGNPYYSRVFDNGAITAFQMNGVPGASSFYLNGIPDNGVDSTFTSINTYTRMAFVPPTEAIDQVKVLSQWYNSSDGNTAGANVNLNTKSGTNTPHGALYEYFENEALNANTFKANLLGQRRSEQRSNHFGGTIGGPVMIPHIYDGRNKTFFFFFLDNVLDYTPSPANFTVPTQKMRGGDLSEICTTGFVNGICSNPNQQIYNPFSATATSGGHVIRAPFLNNQIPSNLINSIGSKYMTYFPLPNIPGAAADGSVNYYSPDAQTDNYHAWLLRIDHYIGTNQHLAADYFQSHRVNGINNWTQAVDGINPSSASYLIDNHGFGITDTVTLSPTTVLDARLGFNRYEQSYNSAAMGFDYTSLGFPSSVVRQFGAPAYFPYFTSTDFSELNSRSILDRPGNIYTAAAAITKSFGSHLLKFGYEGTLYRINAYSPGNNNGTYTFNGNFTSQTDTSATEFGMGIASLLTGLPTSGSIDVDASYAGQSLYHAAFVQDEWKIMPRLTLTAGLRYEYEGAPTERYNRNARGFDLTSANPIQAGAQAAFAASFPNGLNVGSGLPVKSSLSVLGGYTFADSQHRSFFNTDYAVFMPRVGLAYTVHDGTVLRGGVGLYKIPWVTTMDNYAGGNLAGFSQTTTMVPTINNGLTFDANISNPFPNGVIQPTGSSLGLTQNLGQGATFFPLNPLTSYAMHWTAEVQQALPDKLVADVVYVGSTGWHISNNSNLPGAVPEQYLSTMKTRDTNLISELTAQVPNPFQGLLGSTTVNSTSLNQSSTTSVYQLLGAMPQFTSVTETVFNASFNYQAMEARLIRRFGNGYSFNVLYNWSKDIQRSGFNNDFQVLPVRSLSPYDVPNHLTATFVAELPIGRGRKWLNTLPGWADAFLGGWQATGMYQGESGTPLDFGNVYFSGDPQKLHFNYKHSLIGTGQPLIDVSGFYLPTAPGGGSWSSSAAMRADSRINLQYNVRYMPNNMGNTRSPIQNVIDLAAKKKFRVSDRLSVETSANFINAFNHPWFSSPYTTPSAATFGTLDGSQRNTPRFIQLFAKVIF</sequence>
<evidence type="ECO:0000256" key="3">
    <source>
        <dbReference type="ARBA" id="ARBA00022452"/>
    </source>
</evidence>
<evidence type="ECO:0000256" key="7">
    <source>
        <dbReference type="ARBA" id="ARBA00023237"/>
    </source>
</evidence>
<keyword evidence="7" id="KW-0998">Cell outer membrane</keyword>
<reference evidence="10 11" key="1">
    <citation type="submission" date="2018-08" db="EMBL/GenBank/DDBJ databases">
        <title>Acidipila sp. 4G-K13, an acidobacterium isolated from forest soil.</title>
        <authorList>
            <person name="Gao Z.-H."/>
            <person name="Qiu L.-H."/>
        </authorList>
    </citation>
    <scope>NUCLEOTIDE SEQUENCE [LARGE SCALE GENOMIC DNA]</scope>
    <source>
        <strain evidence="10 11">4G-K13</strain>
    </source>
</reference>
<evidence type="ECO:0000256" key="4">
    <source>
        <dbReference type="ARBA" id="ARBA00022692"/>
    </source>
</evidence>
<evidence type="ECO:0000259" key="9">
    <source>
        <dbReference type="Pfam" id="PF25183"/>
    </source>
</evidence>
<dbReference type="SUPFAM" id="SSF56935">
    <property type="entry name" value="Porins"/>
    <property type="match status" value="1"/>
</dbReference>
<keyword evidence="11" id="KW-1185">Reference proteome</keyword>
<evidence type="ECO:0000313" key="11">
    <source>
        <dbReference type="Proteomes" id="UP000264702"/>
    </source>
</evidence>
<dbReference type="Gene3D" id="2.60.40.1120">
    <property type="entry name" value="Carboxypeptidase-like, regulatory domain"/>
    <property type="match status" value="1"/>
</dbReference>
<dbReference type="GO" id="GO:0009279">
    <property type="term" value="C:cell outer membrane"/>
    <property type="evidence" value="ECO:0007669"/>
    <property type="project" value="UniProtKB-SubCell"/>
</dbReference>
<name>A0A372IJJ8_9BACT</name>
<accession>A0A372IJJ8</accession>
<comment type="caution">
    <text evidence="10">The sequence shown here is derived from an EMBL/GenBank/DDBJ whole genome shotgun (WGS) entry which is preliminary data.</text>
</comment>
<keyword evidence="6" id="KW-0472">Membrane</keyword>